<dbReference type="InterPro" id="IPR025662">
    <property type="entry name" value="Sigma_54_int_dom_ATP-bd_1"/>
</dbReference>
<dbReference type="Proteomes" id="UP000248798">
    <property type="component" value="Unassembled WGS sequence"/>
</dbReference>
<dbReference type="InterPro" id="IPR058031">
    <property type="entry name" value="AAA_lid_NorR"/>
</dbReference>
<dbReference type="GO" id="GO:0005524">
    <property type="term" value="F:ATP binding"/>
    <property type="evidence" value="ECO:0007669"/>
    <property type="project" value="UniProtKB-KW"/>
</dbReference>
<evidence type="ECO:0000259" key="5">
    <source>
        <dbReference type="PROSITE" id="PS50045"/>
    </source>
</evidence>
<dbReference type="OrthoDB" id="9814761at2"/>
<dbReference type="PANTHER" id="PTHR32071">
    <property type="entry name" value="TRANSCRIPTIONAL REGULATORY PROTEIN"/>
    <property type="match status" value="1"/>
</dbReference>
<keyword evidence="2" id="KW-0067">ATP-binding</keyword>
<dbReference type="AlphaFoldDB" id="A0A328FA20"/>
<feature type="domain" description="Sigma-54 factor interaction" evidence="5">
    <location>
        <begin position="235"/>
        <end position="464"/>
    </location>
</feature>
<dbReference type="InterPro" id="IPR025944">
    <property type="entry name" value="Sigma_54_int_dom_CS"/>
</dbReference>
<dbReference type="Pfam" id="PF00158">
    <property type="entry name" value="Sigma54_activat"/>
    <property type="match status" value="1"/>
</dbReference>
<dbReference type="InterPro" id="IPR010523">
    <property type="entry name" value="XylR_N"/>
</dbReference>
<reference evidence="7 8" key="1">
    <citation type="submission" date="2018-06" db="EMBL/GenBank/DDBJ databases">
        <title>Complete Genome Sequence of Desulfobacter hydrogenophilus (DSM3380).</title>
        <authorList>
            <person name="Marietou A."/>
            <person name="Schreiber L."/>
            <person name="Marshall I."/>
            <person name="Jorgensen B."/>
        </authorList>
    </citation>
    <scope>NUCLEOTIDE SEQUENCE [LARGE SCALE GENOMIC DNA]</scope>
    <source>
        <strain evidence="7 8">DSM 3380</strain>
    </source>
</reference>
<dbReference type="GO" id="GO:0006355">
    <property type="term" value="P:regulation of DNA-templated transcription"/>
    <property type="evidence" value="ECO:0007669"/>
    <property type="project" value="InterPro"/>
</dbReference>
<protein>
    <submittedName>
        <fullName evidence="7">Sigma-54-dependent Fis family transcriptional regulator</fullName>
    </submittedName>
</protein>
<dbReference type="SUPFAM" id="SSF52540">
    <property type="entry name" value="P-loop containing nucleoside triphosphate hydrolases"/>
    <property type="match status" value="1"/>
</dbReference>
<dbReference type="InterPro" id="IPR024096">
    <property type="entry name" value="NO_sig/Golgi_transp_ligand-bd"/>
</dbReference>
<dbReference type="InterPro" id="IPR002197">
    <property type="entry name" value="HTH_Fis"/>
</dbReference>
<dbReference type="PRINTS" id="PR01590">
    <property type="entry name" value="HTHFIS"/>
</dbReference>
<dbReference type="InterPro" id="IPR003593">
    <property type="entry name" value="AAA+_ATPase"/>
</dbReference>
<evidence type="ECO:0000313" key="9">
    <source>
        <dbReference type="Proteomes" id="UP000293902"/>
    </source>
</evidence>
<dbReference type="RefSeq" id="WP_111958448.1">
    <property type="nucleotide sequence ID" value="NZ_CP036313.1"/>
</dbReference>
<dbReference type="PANTHER" id="PTHR32071:SF119">
    <property type="entry name" value="SIGMA L-DEPENDENT TRANSCRIPTIONAL REGULATOR YPLP-RELATED"/>
    <property type="match status" value="1"/>
</dbReference>
<accession>A0A328FA20</accession>
<evidence type="ECO:0000256" key="1">
    <source>
        <dbReference type="ARBA" id="ARBA00022741"/>
    </source>
</evidence>
<dbReference type="Pfam" id="PF25601">
    <property type="entry name" value="AAA_lid_14"/>
    <property type="match status" value="1"/>
</dbReference>
<dbReference type="SUPFAM" id="SSF46689">
    <property type="entry name" value="Homeodomain-like"/>
    <property type="match status" value="1"/>
</dbReference>
<dbReference type="CDD" id="cd00009">
    <property type="entry name" value="AAA"/>
    <property type="match status" value="1"/>
</dbReference>
<dbReference type="SMART" id="SM00989">
    <property type="entry name" value="V4R"/>
    <property type="match status" value="1"/>
</dbReference>
<organism evidence="7 8">
    <name type="scientific">Desulfobacter hydrogenophilus</name>
    <dbReference type="NCBI Taxonomy" id="2291"/>
    <lineage>
        <taxon>Bacteria</taxon>
        <taxon>Pseudomonadati</taxon>
        <taxon>Thermodesulfobacteriota</taxon>
        <taxon>Desulfobacteria</taxon>
        <taxon>Desulfobacterales</taxon>
        <taxon>Desulfobacteraceae</taxon>
        <taxon>Desulfobacter</taxon>
    </lineage>
</organism>
<dbReference type="EMBL" id="CP036313">
    <property type="protein sequence ID" value="QBH11836.1"/>
    <property type="molecule type" value="Genomic_DNA"/>
</dbReference>
<evidence type="ECO:0000313" key="6">
    <source>
        <dbReference type="EMBL" id="QBH11836.1"/>
    </source>
</evidence>
<gene>
    <name evidence="7" type="ORF">DO021_15875</name>
    <name evidence="6" type="ORF">EYB58_02165</name>
</gene>
<dbReference type="Gene3D" id="3.40.50.300">
    <property type="entry name" value="P-loop containing nucleotide triphosphate hydrolases"/>
    <property type="match status" value="1"/>
</dbReference>
<dbReference type="FunFam" id="3.40.50.300:FF:000006">
    <property type="entry name" value="DNA-binding transcriptional regulator NtrC"/>
    <property type="match status" value="1"/>
</dbReference>
<dbReference type="Pfam" id="PF02954">
    <property type="entry name" value="HTH_8"/>
    <property type="match status" value="1"/>
</dbReference>
<dbReference type="EMBL" id="QLNI01000033">
    <property type="protein sequence ID" value="RAM01066.1"/>
    <property type="molecule type" value="Genomic_DNA"/>
</dbReference>
<evidence type="ECO:0000313" key="8">
    <source>
        <dbReference type="Proteomes" id="UP000248798"/>
    </source>
</evidence>
<dbReference type="InterPro" id="IPR004096">
    <property type="entry name" value="V4R"/>
</dbReference>
<dbReference type="Proteomes" id="UP000293902">
    <property type="component" value="Chromosome"/>
</dbReference>
<keyword evidence="4" id="KW-0804">Transcription</keyword>
<dbReference type="Gene3D" id="1.10.10.60">
    <property type="entry name" value="Homeodomain-like"/>
    <property type="match status" value="1"/>
</dbReference>
<dbReference type="GO" id="GO:0043565">
    <property type="term" value="F:sequence-specific DNA binding"/>
    <property type="evidence" value="ECO:0007669"/>
    <property type="project" value="InterPro"/>
</dbReference>
<evidence type="ECO:0000256" key="4">
    <source>
        <dbReference type="ARBA" id="ARBA00023163"/>
    </source>
</evidence>
<dbReference type="InterPro" id="IPR009057">
    <property type="entry name" value="Homeodomain-like_sf"/>
</dbReference>
<dbReference type="InterPro" id="IPR027417">
    <property type="entry name" value="P-loop_NTPase"/>
</dbReference>
<dbReference type="PROSITE" id="PS00688">
    <property type="entry name" value="SIGMA54_INTERACT_3"/>
    <property type="match status" value="1"/>
</dbReference>
<dbReference type="Gene3D" id="3.30.1380.20">
    <property type="entry name" value="Trafficking protein particle complex subunit 3"/>
    <property type="match status" value="1"/>
</dbReference>
<name>A0A328FA20_9BACT</name>
<proteinExistence type="predicted"/>
<dbReference type="SUPFAM" id="SSF111126">
    <property type="entry name" value="Ligand-binding domain in the NO signalling and Golgi transport"/>
    <property type="match status" value="1"/>
</dbReference>
<dbReference type="SMART" id="SM00382">
    <property type="entry name" value="AAA"/>
    <property type="match status" value="1"/>
</dbReference>
<keyword evidence="9" id="KW-1185">Reference proteome</keyword>
<dbReference type="Pfam" id="PF06505">
    <property type="entry name" value="XylR_N"/>
    <property type="match status" value="1"/>
</dbReference>
<evidence type="ECO:0000313" key="7">
    <source>
        <dbReference type="EMBL" id="RAM01066.1"/>
    </source>
</evidence>
<keyword evidence="3" id="KW-0805">Transcription regulation</keyword>
<dbReference type="PROSITE" id="PS00675">
    <property type="entry name" value="SIGMA54_INTERACT_1"/>
    <property type="match status" value="1"/>
</dbReference>
<evidence type="ECO:0000256" key="3">
    <source>
        <dbReference type="ARBA" id="ARBA00023015"/>
    </source>
</evidence>
<evidence type="ECO:0000256" key="2">
    <source>
        <dbReference type="ARBA" id="ARBA00022840"/>
    </source>
</evidence>
<dbReference type="InterPro" id="IPR002078">
    <property type="entry name" value="Sigma_54_int"/>
</dbReference>
<reference evidence="6 9" key="2">
    <citation type="submission" date="2019-02" db="EMBL/GenBank/DDBJ databases">
        <title>Complete genome sequence of Desulfobacter hydrogenophilus AcRS1.</title>
        <authorList>
            <person name="Marietou A."/>
            <person name="Lund M.B."/>
            <person name="Marshall I.P.G."/>
            <person name="Schreiber L."/>
            <person name="Jorgensen B."/>
        </authorList>
    </citation>
    <scope>NUCLEOTIDE SEQUENCE [LARGE SCALE GENOMIC DNA]</scope>
    <source>
        <strain evidence="6 9">AcRS1</strain>
    </source>
</reference>
<dbReference type="Gene3D" id="1.10.8.60">
    <property type="match status" value="1"/>
</dbReference>
<keyword evidence="1" id="KW-0547">Nucleotide-binding</keyword>
<dbReference type="PROSITE" id="PS50045">
    <property type="entry name" value="SIGMA54_INTERACT_4"/>
    <property type="match status" value="1"/>
</dbReference>
<dbReference type="Pfam" id="PF02830">
    <property type="entry name" value="V4R"/>
    <property type="match status" value="1"/>
</dbReference>
<sequence>MQAKDLRIEELVDFSAGLIQLQGRRLILHDLHAFAQFRKDLLSMVGQEHAQRILTRFGYLWGQADAAAMKRIFNWKDPNEFLKAGPRLQTLQGVAVAVIKSLQWDSNTGRFSMNLVWHRSGEAEEHLAEIGPSKDPICWMLIGYISGFMTYATGQEIYFVERSCRAQGKNVCVAQGLDRTSWGEDILPYLPYFQPDGIQDKIQRLTHEIELKNRALARARRHPQKQKKISVFSPVEVRSPIYARVLDSAARVAPFDTSVFITGESGVGKEVLARYIHSQSDRSEQPFVVINCSALPETLLEGELFGYKAGAFTGARQDRKGIFEEANSGTIFLDEIGDITPATQLKLLRVLQEREIVRLGENRPRKIDVRVIAATHRDIKKCVAEQSFREDLYYRLIVVEIEIPSLRARQEDIIPLARYFTKKMGRKFKMSSLKLSPQCLEHLQSYPWPGNIRELENALERAAVYSQDGVILPEHLPPTITHSSPLRTIQSEKIPMTLAELEKQYIRAVLKQTGQNRSHAARILGISATTLWRKLKNI</sequence>